<sequence length="268" mass="29763">MPAFSLWGPVPSQGDLCVNCRQRPKYTEQGKGPHPYCGRTCARLHAERGAQSRYQPHRPRGGASGSYGSNPARIGKGSLHTPYSRDLEPHGTTFIKVSSFWSRQWCGGGRPRIEKILEVVLPSRHQTKQNAYRDELRKSGGFEEYQTFHSSQCICDLGVKDTNLCDWKSCGICNIIKSSFRQLACGETFYNGRQGHGIYSHRNPALADRFATSSTSSPYRVMIACDTALPTAQKVRGSFVGGQSQSDEVVFVDNPDSMVPSYVILYTL</sequence>
<dbReference type="InParanoid" id="A0A067PLP2"/>
<evidence type="ECO:0000313" key="2">
    <source>
        <dbReference type="EMBL" id="KDQ55823.1"/>
    </source>
</evidence>
<name>A0A067PLP2_9AGAM</name>
<protein>
    <recommendedName>
        <fullName evidence="4">PARP catalytic domain-containing protein</fullName>
    </recommendedName>
</protein>
<evidence type="ECO:0000256" key="1">
    <source>
        <dbReference type="SAM" id="MobiDB-lite"/>
    </source>
</evidence>
<accession>A0A067PLP2</accession>
<dbReference type="Gene3D" id="3.90.228.10">
    <property type="match status" value="1"/>
</dbReference>
<reference evidence="3" key="1">
    <citation type="journal article" date="2014" name="Proc. Natl. Acad. Sci. U.S.A.">
        <title>Extensive sampling of basidiomycete genomes demonstrates inadequacy of the white-rot/brown-rot paradigm for wood decay fungi.</title>
        <authorList>
            <person name="Riley R."/>
            <person name="Salamov A.A."/>
            <person name="Brown D.W."/>
            <person name="Nagy L.G."/>
            <person name="Floudas D."/>
            <person name="Held B.W."/>
            <person name="Levasseur A."/>
            <person name="Lombard V."/>
            <person name="Morin E."/>
            <person name="Otillar R."/>
            <person name="Lindquist E.A."/>
            <person name="Sun H."/>
            <person name="LaButti K.M."/>
            <person name="Schmutz J."/>
            <person name="Jabbour D."/>
            <person name="Luo H."/>
            <person name="Baker S.E."/>
            <person name="Pisabarro A.G."/>
            <person name="Walton J.D."/>
            <person name="Blanchette R.A."/>
            <person name="Henrissat B."/>
            <person name="Martin F."/>
            <person name="Cullen D."/>
            <person name="Hibbett D.S."/>
            <person name="Grigoriev I.V."/>
        </authorList>
    </citation>
    <scope>NUCLEOTIDE SEQUENCE [LARGE SCALE GENOMIC DNA]</scope>
    <source>
        <strain evidence="3">MUCL 33604</strain>
    </source>
</reference>
<proteinExistence type="predicted"/>
<evidence type="ECO:0008006" key="4">
    <source>
        <dbReference type="Google" id="ProtNLM"/>
    </source>
</evidence>
<dbReference type="EMBL" id="KL197724">
    <property type="protein sequence ID" value="KDQ55823.1"/>
    <property type="molecule type" value="Genomic_DNA"/>
</dbReference>
<keyword evidence="3" id="KW-1185">Reference proteome</keyword>
<organism evidence="2 3">
    <name type="scientific">Jaapia argillacea MUCL 33604</name>
    <dbReference type="NCBI Taxonomy" id="933084"/>
    <lineage>
        <taxon>Eukaryota</taxon>
        <taxon>Fungi</taxon>
        <taxon>Dikarya</taxon>
        <taxon>Basidiomycota</taxon>
        <taxon>Agaricomycotina</taxon>
        <taxon>Agaricomycetes</taxon>
        <taxon>Agaricomycetidae</taxon>
        <taxon>Jaapiales</taxon>
        <taxon>Jaapiaceae</taxon>
        <taxon>Jaapia</taxon>
    </lineage>
</organism>
<dbReference type="OrthoDB" id="2419903at2759"/>
<gene>
    <name evidence="2" type="ORF">JAAARDRAFT_180672</name>
</gene>
<dbReference type="AlphaFoldDB" id="A0A067PLP2"/>
<evidence type="ECO:0000313" key="3">
    <source>
        <dbReference type="Proteomes" id="UP000027265"/>
    </source>
</evidence>
<dbReference type="HOGENOM" id="CLU_073377_0_0_1"/>
<feature type="region of interest" description="Disordered" evidence="1">
    <location>
        <begin position="48"/>
        <end position="85"/>
    </location>
</feature>
<dbReference type="SUPFAM" id="SSF56399">
    <property type="entry name" value="ADP-ribosylation"/>
    <property type="match status" value="1"/>
</dbReference>
<dbReference type="Proteomes" id="UP000027265">
    <property type="component" value="Unassembled WGS sequence"/>
</dbReference>